<dbReference type="Proteomes" id="UP000015241">
    <property type="component" value="Unassembled WGS sequence"/>
</dbReference>
<dbReference type="AlphaFoldDB" id="S8F5Z0"/>
<evidence type="ECO:0000313" key="3">
    <source>
        <dbReference type="Proteomes" id="UP000015241"/>
    </source>
</evidence>
<keyword evidence="1" id="KW-0732">Signal</keyword>
<gene>
    <name evidence="2" type="ORF">FOMPIDRAFT_1026240</name>
</gene>
<accession>S8F5Z0</accession>
<feature type="chain" id="PRO_5004551135" evidence="1">
    <location>
        <begin position="31"/>
        <end position="84"/>
    </location>
</feature>
<dbReference type="HOGENOM" id="CLU_2527482_0_0_1"/>
<sequence length="84" mass="9013">MTTGCLRLQRRHTGLALMVLTAAFTANEKAGPVGVCSRITVRNEARGGMWEGCVDELCFAVPYVAVIDVSVMLGILPGMTRELS</sequence>
<organism evidence="2 3">
    <name type="scientific">Fomitopsis schrenkii</name>
    <name type="common">Brown rot fungus</name>
    <dbReference type="NCBI Taxonomy" id="2126942"/>
    <lineage>
        <taxon>Eukaryota</taxon>
        <taxon>Fungi</taxon>
        <taxon>Dikarya</taxon>
        <taxon>Basidiomycota</taxon>
        <taxon>Agaricomycotina</taxon>
        <taxon>Agaricomycetes</taxon>
        <taxon>Polyporales</taxon>
        <taxon>Fomitopsis</taxon>
    </lineage>
</organism>
<keyword evidence="3" id="KW-1185">Reference proteome</keyword>
<dbReference type="InParanoid" id="S8F5Z0"/>
<evidence type="ECO:0000313" key="2">
    <source>
        <dbReference type="EMBL" id="EPS94309.1"/>
    </source>
</evidence>
<name>S8F5Z0_FOMSC</name>
<protein>
    <submittedName>
        <fullName evidence="2">Uncharacterized protein</fullName>
    </submittedName>
</protein>
<dbReference type="EMBL" id="KE504237">
    <property type="protein sequence ID" value="EPS94309.1"/>
    <property type="molecule type" value="Genomic_DNA"/>
</dbReference>
<proteinExistence type="predicted"/>
<evidence type="ECO:0000256" key="1">
    <source>
        <dbReference type="SAM" id="SignalP"/>
    </source>
</evidence>
<feature type="signal peptide" evidence="1">
    <location>
        <begin position="1"/>
        <end position="30"/>
    </location>
</feature>
<reference evidence="2 3" key="1">
    <citation type="journal article" date="2012" name="Science">
        <title>The Paleozoic origin of enzymatic lignin decomposition reconstructed from 31 fungal genomes.</title>
        <authorList>
            <person name="Floudas D."/>
            <person name="Binder M."/>
            <person name="Riley R."/>
            <person name="Barry K."/>
            <person name="Blanchette R.A."/>
            <person name="Henrissat B."/>
            <person name="Martinez A.T."/>
            <person name="Otillar R."/>
            <person name="Spatafora J.W."/>
            <person name="Yadav J.S."/>
            <person name="Aerts A."/>
            <person name="Benoit I."/>
            <person name="Boyd A."/>
            <person name="Carlson A."/>
            <person name="Copeland A."/>
            <person name="Coutinho P.M."/>
            <person name="de Vries R.P."/>
            <person name="Ferreira P."/>
            <person name="Findley K."/>
            <person name="Foster B."/>
            <person name="Gaskell J."/>
            <person name="Glotzer D."/>
            <person name="Gorecki P."/>
            <person name="Heitman J."/>
            <person name="Hesse C."/>
            <person name="Hori C."/>
            <person name="Igarashi K."/>
            <person name="Jurgens J.A."/>
            <person name="Kallen N."/>
            <person name="Kersten P."/>
            <person name="Kohler A."/>
            <person name="Kuees U."/>
            <person name="Kumar T.K.A."/>
            <person name="Kuo A."/>
            <person name="LaButti K."/>
            <person name="Larrondo L.F."/>
            <person name="Lindquist E."/>
            <person name="Ling A."/>
            <person name="Lombard V."/>
            <person name="Lucas S."/>
            <person name="Lundell T."/>
            <person name="Martin R."/>
            <person name="McLaughlin D.J."/>
            <person name="Morgenstern I."/>
            <person name="Morin E."/>
            <person name="Murat C."/>
            <person name="Nagy L.G."/>
            <person name="Nolan M."/>
            <person name="Ohm R.A."/>
            <person name="Patyshakuliyeva A."/>
            <person name="Rokas A."/>
            <person name="Ruiz-Duenas F.J."/>
            <person name="Sabat G."/>
            <person name="Salamov A."/>
            <person name="Samejima M."/>
            <person name="Schmutz J."/>
            <person name="Slot J.C."/>
            <person name="St John F."/>
            <person name="Stenlid J."/>
            <person name="Sun H."/>
            <person name="Sun S."/>
            <person name="Syed K."/>
            <person name="Tsang A."/>
            <person name="Wiebenga A."/>
            <person name="Young D."/>
            <person name="Pisabarro A."/>
            <person name="Eastwood D.C."/>
            <person name="Martin F."/>
            <person name="Cullen D."/>
            <person name="Grigoriev I.V."/>
            <person name="Hibbett D.S."/>
        </authorList>
    </citation>
    <scope>NUCLEOTIDE SEQUENCE</scope>
    <source>
        <strain evidence="3">FP-58527</strain>
    </source>
</reference>